<dbReference type="Proteomes" id="UP000593576">
    <property type="component" value="Unassembled WGS sequence"/>
</dbReference>
<feature type="region of interest" description="Disordered" evidence="1">
    <location>
        <begin position="1"/>
        <end position="23"/>
    </location>
</feature>
<dbReference type="EMBL" id="JABFAF010000004">
    <property type="protein sequence ID" value="MBA0853728.1"/>
    <property type="molecule type" value="Genomic_DNA"/>
</dbReference>
<evidence type="ECO:0000256" key="1">
    <source>
        <dbReference type="SAM" id="MobiDB-lite"/>
    </source>
</evidence>
<proteinExistence type="predicted"/>
<organism evidence="2 3">
    <name type="scientific">Gossypium schwendimanii</name>
    <name type="common">Cotton</name>
    <dbReference type="NCBI Taxonomy" id="34291"/>
    <lineage>
        <taxon>Eukaryota</taxon>
        <taxon>Viridiplantae</taxon>
        <taxon>Streptophyta</taxon>
        <taxon>Embryophyta</taxon>
        <taxon>Tracheophyta</taxon>
        <taxon>Spermatophyta</taxon>
        <taxon>Magnoliopsida</taxon>
        <taxon>eudicotyledons</taxon>
        <taxon>Gunneridae</taxon>
        <taxon>Pentapetalae</taxon>
        <taxon>rosids</taxon>
        <taxon>malvids</taxon>
        <taxon>Malvales</taxon>
        <taxon>Malvaceae</taxon>
        <taxon>Malvoideae</taxon>
        <taxon>Gossypium</taxon>
    </lineage>
</organism>
<evidence type="ECO:0000313" key="3">
    <source>
        <dbReference type="Proteomes" id="UP000593576"/>
    </source>
</evidence>
<evidence type="ECO:0000313" key="2">
    <source>
        <dbReference type="EMBL" id="MBA0853728.1"/>
    </source>
</evidence>
<reference evidence="2 3" key="1">
    <citation type="journal article" date="2019" name="Genome Biol. Evol.">
        <title>Insights into the evolution of the New World diploid cottons (Gossypium, subgenus Houzingenia) based on genome sequencing.</title>
        <authorList>
            <person name="Grover C.E."/>
            <person name="Arick M.A. 2nd"/>
            <person name="Thrash A."/>
            <person name="Conover J.L."/>
            <person name="Sanders W.S."/>
            <person name="Peterson D.G."/>
            <person name="Frelichowski J.E."/>
            <person name="Scheffler J.A."/>
            <person name="Scheffler B.E."/>
            <person name="Wendel J.F."/>
        </authorList>
    </citation>
    <scope>NUCLEOTIDE SEQUENCE [LARGE SCALE GENOMIC DNA]</scope>
    <source>
        <strain evidence="2">1</strain>
        <tissue evidence="2">Leaf</tissue>
    </source>
</reference>
<comment type="caution">
    <text evidence="2">The sequence shown here is derived from an EMBL/GenBank/DDBJ whole genome shotgun (WGS) entry which is preliminary data.</text>
</comment>
<sequence length="37" mass="3909">MQFAPGVNQRGNDGPSLSGMPCISDSMDRIIILEAST</sequence>
<protein>
    <submittedName>
        <fullName evidence="2">Uncharacterized protein</fullName>
    </submittedName>
</protein>
<name>A0A7J9L4U6_GOSSC</name>
<gene>
    <name evidence="2" type="ORF">Goshw_021360</name>
</gene>
<keyword evidence="3" id="KW-1185">Reference proteome</keyword>
<dbReference type="AlphaFoldDB" id="A0A7J9L4U6"/>
<accession>A0A7J9L4U6</accession>